<evidence type="ECO:0000259" key="13">
    <source>
        <dbReference type="Pfam" id="PF02581"/>
    </source>
</evidence>
<comment type="pathway">
    <text evidence="2 10 12">Cofactor biosynthesis; thiamine diphosphate biosynthesis; thiamine phosphate from 4-amino-2-methyl-5-diphosphomethylpyrimidine and 4-methyl-5-(2-phosphoethyl)-thiazole: step 1/1.</text>
</comment>
<evidence type="ECO:0000256" key="5">
    <source>
        <dbReference type="ARBA" id="ARBA00022842"/>
    </source>
</evidence>
<dbReference type="Proteomes" id="UP000000483">
    <property type="component" value="Chromosome"/>
</dbReference>
<feature type="binding site" evidence="10">
    <location>
        <position position="159"/>
    </location>
    <ligand>
        <name>2-[(2R,5Z)-2-carboxy-4-methylthiazol-5(2H)-ylidene]ethyl phosphate</name>
        <dbReference type="ChEBI" id="CHEBI:62899"/>
    </ligand>
</feature>
<dbReference type="GO" id="GO:0005737">
    <property type="term" value="C:cytoplasm"/>
    <property type="evidence" value="ECO:0007669"/>
    <property type="project" value="TreeGrafter"/>
</dbReference>
<dbReference type="CDD" id="cd00564">
    <property type="entry name" value="TMP_TenI"/>
    <property type="match status" value="1"/>
</dbReference>
<keyword evidence="3 10" id="KW-0808">Transferase</keyword>
<dbReference type="GO" id="GO:0009228">
    <property type="term" value="P:thiamine biosynthetic process"/>
    <property type="evidence" value="ECO:0007669"/>
    <property type="project" value="UniProtKB-KW"/>
</dbReference>
<dbReference type="eggNOG" id="COG0352">
    <property type="taxonomic scope" value="Bacteria"/>
</dbReference>
<feature type="binding site" evidence="10">
    <location>
        <begin position="128"/>
        <end position="130"/>
    </location>
    <ligand>
        <name>2-[(2R,5Z)-2-carboxy-4-methylthiazol-5(2H)-ylidene]ethyl phosphate</name>
        <dbReference type="ChEBI" id="CHEBI:62899"/>
    </ligand>
</feature>
<keyword evidence="15" id="KW-1185">Reference proteome</keyword>
<evidence type="ECO:0000256" key="12">
    <source>
        <dbReference type="RuleBase" id="RU004253"/>
    </source>
</evidence>
<comment type="cofactor">
    <cofactor evidence="10">
        <name>Mg(2+)</name>
        <dbReference type="ChEBI" id="CHEBI:18420"/>
    </cofactor>
    <text evidence="10">Binds 1 Mg(2+) ion per subunit.</text>
</comment>
<dbReference type="NCBIfam" id="TIGR00693">
    <property type="entry name" value="thiE"/>
    <property type="match status" value="1"/>
</dbReference>
<evidence type="ECO:0000256" key="7">
    <source>
        <dbReference type="ARBA" id="ARBA00047334"/>
    </source>
</evidence>
<proteinExistence type="inferred from homology"/>
<evidence type="ECO:0000256" key="10">
    <source>
        <dbReference type="HAMAP-Rule" id="MF_00097"/>
    </source>
</evidence>
<dbReference type="HOGENOM" id="CLU_018272_3_2_7"/>
<dbReference type="EC" id="2.5.1.3" evidence="10"/>
<keyword evidence="5 10" id="KW-0460">Magnesium</keyword>
<feature type="binding site" evidence="10">
    <location>
        <position position="83"/>
    </location>
    <ligand>
        <name>Mg(2+)</name>
        <dbReference type="ChEBI" id="CHEBI:18420"/>
    </ligand>
</feature>
<dbReference type="GO" id="GO:0000287">
    <property type="term" value="F:magnesium ion binding"/>
    <property type="evidence" value="ECO:0007669"/>
    <property type="project" value="UniProtKB-UniRule"/>
</dbReference>
<feature type="binding site" evidence="10">
    <location>
        <position position="64"/>
    </location>
    <ligand>
        <name>Mg(2+)</name>
        <dbReference type="ChEBI" id="CHEBI:18420"/>
    </ligand>
</feature>
<dbReference type="GO" id="GO:0004789">
    <property type="term" value="F:thiamine-phosphate diphosphorylase activity"/>
    <property type="evidence" value="ECO:0007669"/>
    <property type="project" value="UniProtKB-UniRule"/>
</dbReference>
<feature type="binding site" evidence="10">
    <location>
        <begin position="179"/>
        <end position="180"/>
    </location>
    <ligand>
        <name>2-[(2R,5Z)-2-carboxy-4-methylthiazol-5(2H)-ylidene]ethyl phosphate</name>
        <dbReference type="ChEBI" id="CHEBI:62899"/>
    </ligand>
</feature>
<evidence type="ECO:0000256" key="9">
    <source>
        <dbReference type="ARBA" id="ARBA00047883"/>
    </source>
</evidence>
<comment type="similarity">
    <text evidence="10 11">Belongs to the thiamine-phosphate synthase family.</text>
</comment>
<comment type="function">
    <text evidence="1 10">Condenses 4-methyl-5-(beta-hydroxyethyl)thiazole monophosphate (THZ-P) and 2-methyl-4-amino-5-hydroxymethyl pyrimidine pyrophosphate (HMP-PP) to form thiamine monophosphate (TMP).</text>
</comment>
<dbReference type="Gene3D" id="3.20.20.70">
    <property type="entry name" value="Aldolase class I"/>
    <property type="match status" value="1"/>
</dbReference>
<dbReference type="AlphaFoldDB" id="F2NDP7"/>
<dbReference type="FunFam" id="3.20.20.70:FF:000096">
    <property type="entry name" value="Thiamine-phosphate synthase"/>
    <property type="match status" value="1"/>
</dbReference>
<dbReference type="GO" id="GO:0009229">
    <property type="term" value="P:thiamine diphosphate biosynthetic process"/>
    <property type="evidence" value="ECO:0007669"/>
    <property type="project" value="UniProtKB-UniRule"/>
</dbReference>
<feature type="binding site" evidence="10">
    <location>
        <position position="102"/>
    </location>
    <ligand>
        <name>4-amino-2-methyl-5-(diphosphooxymethyl)pyrimidine</name>
        <dbReference type="ChEBI" id="CHEBI:57841"/>
    </ligand>
</feature>
<comment type="catalytic activity">
    <reaction evidence="7 10 11">
        <text>4-methyl-5-(2-phosphooxyethyl)-thiazole + 4-amino-2-methyl-5-(diphosphooxymethyl)pyrimidine + H(+) = thiamine phosphate + diphosphate</text>
        <dbReference type="Rhea" id="RHEA:22328"/>
        <dbReference type="ChEBI" id="CHEBI:15378"/>
        <dbReference type="ChEBI" id="CHEBI:33019"/>
        <dbReference type="ChEBI" id="CHEBI:37575"/>
        <dbReference type="ChEBI" id="CHEBI:57841"/>
        <dbReference type="ChEBI" id="CHEBI:58296"/>
        <dbReference type="EC" id="2.5.1.3"/>
    </reaction>
</comment>
<dbReference type="Pfam" id="PF02581">
    <property type="entry name" value="TMP-TENI"/>
    <property type="match status" value="1"/>
</dbReference>
<evidence type="ECO:0000256" key="2">
    <source>
        <dbReference type="ARBA" id="ARBA00005165"/>
    </source>
</evidence>
<gene>
    <name evidence="10" type="primary">thiE</name>
    <name evidence="14" type="ordered locus">Desac_2576</name>
</gene>
<dbReference type="InterPro" id="IPR013785">
    <property type="entry name" value="Aldolase_TIM"/>
</dbReference>
<reference evidence="14 15" key="1">
    <citation type="journal article" date="2011" name="Stand. Genomic Sci.">
        <title>Complete genome sequence of the acetate-degrading sulfate reducer Desulfobacca acetoxidans type strain (ASRB2).</title>
        <authorList>
            <person name="Goker M."/>
            <person name="Teshima H."/>
            <person name="Lapidus A."/>
            <person name="Nolan M."/>
            <person name="Lucas S."/>
            <person name="Hammon N."/>
            <person name="Deshpande S."/>
            <person name="Cheng J.F."/>
            <person name="Tapia R."/>
            <person name="Han C."/>
            <person name="Goodwin L."/>
            <person name="Pitluck S."/>
            <person name="Huntemann M."/>
            <person name="Liolios K."/>
            <person name="Ivanova N."/>
            <person name="Pagani I."/>
            <person name="Mavromatis K."/>
            <person name="Ovchinikova G."/>
            <person name="Pati A."/>
            <person name="Chen A."/>
            <person name="Palaniappan K."/>
            <person name="Land M."/>
            <person name="Hauser L."/>
            <person name="Brambilla E.M."/>
            <person name="Rohde M."/>
            <person name="Spring S."/>
            <person name="Detter J.C."/>
            <person name="Woyke T."/>
            <person name="Bristow J."/>
            <person name="Eisen J.A."/>
            <person name="Markowitz V."/>
            <person name="Hugenholtz P."/>
            <person name="Kyrpides N.C."/>
            <person name="Klenk H.P."/>
        </authorList>
    </citation>
    <scope>NUCLEOTIDE SEQUENCE [LARGE SCALE GENOMIC DNA]</scope>
    <source>
        <strain evidence="15">ATCC 700848 / DSM 11109 / ASRB2</strain>
    </source>
</reference>
<comment type="catalytic activity">
    <reaction evidence="9 10 11">
        <text>2-[(2R,5Z)-2-carboxy-4-methylthiazol-5(2H)-ylidene]ethyl phosphate + 4-amino-2-methyl-5-(diphosphooxymethyl)pyrimidine + 2 H(+) = thiamine phosphate + CO2 + diphosphate</text>
        <dbReference type="Rhea" id="RHEA:47844"/>
        <dbReference type="ChEBI" id="CHEBI:15378"/>
        <dbReference type="ChEBI" id="CHEBI:16526"/>
        <dbReference type="ChEBI" id="CHEBI:33019"/>
        <dbReference type="ChEBI" id="CHEBI:37575"/>
        <dbReference type="ChEBI" id="CHEBI:57841"/>
        <dbReference type="ChEBI" id="CHEBI:62899"/>
        <dbReference type="EC" id="2.5.1.3"/>
    </reaction>
</comment>
<feature type="binding site" evidence="10">
    <location>
        <begin position="33"/>
        <end position="37"/>
    </location>
    <ligand>
        <name>4-amino-2-methyl-5-(diphosphooxymethyl)pyrimidine</name>
        <dbReference type="ChEBI" id="CHEBI:57841"/>
    </ligand>
</feature>
<keyword evidence="4 10" id="KW-0479">Metal-binding</keyword>
<dbReference type="InterPro" id="IPR034291">
    <property type="entry name" value="TMP_synthase"/>
</dbReference>
<dbReference type="UniPathway" id="UPA00060">
    <property type="reaction ID" value="UER00141"/>
</dbReference>
<evidence type="ECO:0000256" key="1">
    <source>
        <dbReference type="ARBA" id="ARBA00003814"/>
    </source>
</evidence>
<feature type="binding site" evidence="10">
    <location>
        <position position="63"/>
    </location>
    <ligand>
        <name>4-amino-2-methyl-5-(diphosphooxymethyl)pyrimidine</name>
        <dbReference type="ChEBI" id="CHEBI:57841"/>
    </ligand>
</feature>
<dbReference type="STRING" id="880072.Desac_2576"/>
<dbReference type="SUPFAM" id="SSF51391">
    <property type="entry name" value="Thiamin phosphate synthase"/>
    <property type="match status" value="1"/>
</dbReference>
<organism evidence="14 15">
    <name type="scientific">Desulfobacca acetoxidans (strain ATCC 700848 / DSM 11109 / ASRB2)</name>
    <dbReference type="NCBI Taxonomy" id="880072"/>
    <lineage>
        <taxon>Bacteria</taxon>
        <taxon>Pseudomonadati</taxon>
        <taxon>Thermodesulfobacteriota</taxon>
        <taxon>Desulfobaccia</taxon>
        <taxon>Desulfobaccales</taxon>
        <taxon>Desulfobaccaceae</taxon>
        <taxon>Desulfobacca</taxon>
    </lineage>
</organism>
<accession>F2NDP7</accession>
<sequence length="200" mass="21249">MKGYYFITDARLSRAGNVSDVQSALAAGVRVVQYRDKWADDAALIAEARLLRRLCQGAFFLINDRVEVALAVGADGVHLGQKDLSCREARRWLGAGKIIGITVNTMEQALEAARQGADYLGVAPIFATHTKPDAGAPAGLRLLREVRRRVNLPLIAIGGINQDNAPAVIAAGADGICAISAVVTRPDVQAAISGFQRLFG</sequence>
<dbReference type="KEGG" id="dao:Desac_2576"/>
<evidence type="ECO:0000256" key="6">
    <source>
        <dbReference type="ARBA" id="ARBA00022977"/>
    </source>
</evidence>
<evidence type="ECO:0000313" key="15">
    <source>
        <dbReference type="Proteomes" id="UP000000483"/>
    </source>
</evidence>
<dbReference type="InterPro" id="IPR036206">
    <property type="entry name" value="ThiamineP_synth_sf"/>
</dbReference>
<protein>
    <recommendedName>
        <fullName evidence="10">Thiamine-phosphate synthase</fullName>
        <shortName evidence="10">TP synthase</shortName>
        <shortName evidence="10">TPS</shortName>
        <ecNumber evidence="10">2.5.1.3</ecNumber>
    </recommendedName>
    <alternativeName>
        <fullName evidence="10">Thiamine-phosphate pyrophosphorylase</fullName>
        <shortName evidence="10">TMP pyrophosphorylase</shortName>
        <shortName evidence="10">TMP-PPase</shortName>
    </alternativeName>
</protein>
<dbReference type="PANTHER" id="PTHR20857:SF15">
    <property type="entry name" value="THIAMINE-PHOSPHATE SYNTHASE"/>
    <property type="match status" value="1"/>
</dbReference>
<feature type="domain" description="Thiamine phosphate synthase/TenI" evidence="13">
    <location>
        <begin position="5"/>
        <end position="182"/>
    </location>
</feature>
<keyword evidence="6 10" id="KW-0784">Thiamine biosynthesis</keyword>
<evidence type="ECO:0000313" key="14">
    <source>
        <dbReference type="EMBL" id="AEB10394.1"/>
    </source>
</evidence>
<feature type="binding site" evidence="10">
    <location>
        <position position="131"/>
    </location>
    <ligand>
        <name>4-amino-2-methyl-5-(diphosphooxymethyl)pyrimidine</name>
        <dbReference type="ChEBI" id="CHEBI:57841"/>
    </ligand>
</feature>
<dbReference type="InterPro" id="IPR022998">
    <property type="entry name" value="ThiamineP_synth_TenI"/>
</dbReference>
<dbReference type="RefSeq" id="WP_013707503.1">
    <property type="nucleotide sequence ID" value="NC_015388.1"/>
</dbReference>
<comment type="catalytic activity">
    <reaction evidence="8 10 11">
        <text>2-(2-carboxy-4-methylthiazol-5-yl)ethyl phosphate + 4-amino-2-methyl-5-(diphosphooxymethyl)pyrimidine + 2 H(+) = thiamine phosphate + CO2 + diphosphate</text>
        <dbReference type="Rhea" id="RHEA:47848"/>
        <dbReference type="ChEBI" id="CHEBI:15378"/>
        <dbReference type="ChEBI" id="CHEBI:16526"/>
        <dbReference type="ChEBI" id="CHEBI:33019"/>
        <dbReference type="ChEBI" id="CHEBI:37575"/>
        <dbReference type="ChEBI" id="CHEBI:57841"/>
        <dbReference type="ChEBI" id="CHEBI:62890"/>
        <dbReference type="EC" id="2.5.1.3"/>
    </reaction>
</comment>
<name>F2NDP7_DESAR</name>
<dbReference type="EMBL" id="CP002629">
    <property type="protein sequence ID" value="AEB10394.1"/>
    <property type="molecule type" value="Genomic_DNA"/>
</dbReference>
<evidence type="ECO:0000256" key="8">
    <source>
        <dbReference type="ARBA" id="ARBA00047851"/>
    </source>
</evidence>
<evidence type="ECO:0000256" key="4">
    <source>
        <dbReference type="ARBA" id="ARBA00022723"/>
    </source>
</evidence>
<evidence type="ECO:0000256" key="11">
    <source>
        <dbReference type="RuleBase" id="RU003826"/>
    </source>
</evidence>
<evidence type="ECO:0000256" key="3">
    <source>
        <dbReference type="ARBA" id="ARBA00022679"/>
    </source>
</evidence>
<dbReference type="OrthoDB" id="9810880at2"/>
<reference evidence="15" key="2">
    <citation type="submission" date="2011-03" db="EMBL/GenBank/DDBJ databases">
        <title>The complete genome of Desulfobacca acetoxidans DSM 11109.</title>
        <authorList>
            <consortium name="US DOE Joint Genome Institute (JGI-PGF)"/>
            <person name="Lucas S."/>
            <person name="Copeland A."/>
            <person name="Lapidus A."/>
            <person name="Bruce D."/>
            <person name="Goodwin L."/>
            <person name="Pitluck S."/>
            <person name="Peters L."/>
            <person name="Kyrpides N."/>
            <person name="Mavromatis K."/>
            <person name="Ivanova N."/>
            <person name="Ovchinnikova G."/>
            <person name="Teshima H."/>
            <person name="Detter J.C."/>
            <person name="Han C."/>
            <person name="Land M."/>
            <person name="Hauser L."/>
            <person name="Markowitz V."/>
            <person name="Cheng J.-F."/>
            <person name="Hugenholtz P."/>
            <person name="Woyke T."/>
            <person name="Wu D."/>
            <person name="Spring S."/>
            <person name="Schueler E."/>
            <person name="Brambilla E."/>
            <person name="Klenk H.-P."/>
            <person name="Eisen J.A."/>
        </authorList>
    </citation>
    <scope>NUCLEOTIDE SEQUENCE [LARGE SCALE GENOMIC DNA]</scope>
    <source>
        <strain evidence="15">ATCC 700848 / DSM 11109 / ASRB2</strain>
    </source>
</reference>
<dbReference type="PANTHER" id="PTHR20857">
    <property type="entry name" value="THIAMINE-PHOSPHATE PYROPHOSPHORYLASE"/>
    <property type="match status" value="1"/>
</dbReference>
<dbReference type="HAMAP" id="MF_00097">
    <property type="entry name" value="TMP_synthase"/>
    <property type="match status" value="1"/>
</dbReference>